<evidence type="ECO:0000313" key="2">
    <source>
        <dbReference type="EnsemblMetazoa" id="AMAM010083-PA"/>
    </source>
</evidence>
<proteinExistence type="predicted"/>
<organism evidence="2 3">
    <name type="scientific">Anopheles maculatus</name>
    <dbReference type="NCBI Taxonomy" id="74869"/>
    <lineage>
        <taxon>Eukaryota</taxon>
        <taxon>Metazoa</taxon>
        <taxon>Ecdysozoa</taxon>
        <taxon>Arthropoda</taxon>
        <taxon>Hexapoda</taxon>
        <taxon>Insecta</taxon>
        <taxon>Pterygota</taxon>
        <taxon>Neoptera</taxon>
        <taxon>Endopterygota</taxon>
        <taxon>Diptera</taxon>
        <taxon>Nematocera</taxon>
        <taxon>Culicoidea</taxon>
        <taxon>Culicidae</taxon>
        <taxon>Anophelinae</taxon>
        <taxon>Anopheles</taxon>
        <taxon>Anopheles maculatus group</taxon>
    </lineage>
</organism>
<dbReference type="VEuPathDB" id="VectorBase:AMAM010083"/>
<evidence type="ECO:0008006" key="4">
    <source>
        <dbReference type="Google" id="ProtNLM"/>
    </source>
</evidence>
<dbReference type="EnsemblMetazoa" id="AMAM010083-RA">
    <property type="protein sequence ID" value="AMAM010083-PA"/>
    <property type="gene ID" value="AMAM010083"/>
</dbReference>
<evidence type="ECO:0000313" key="3">
    <source>
        <dbReference type="Proteomes" id="UP000075901"/>
    </source>
</evidence>
<accession>A0A182SN50</accession>
<feature type="signal peptide" evidence="1">
    <location>
        <begin position="1"/>
        <end position="19"/>
    </location>
</feature>
<keyword evidence="1" id="KW-0732">Signal</keyword>
<evidence type="ECO:0000256" key="1">
    <source>
        <dbReference type="SAM" id="SignalP"/>
    </source>
</evidence>
<reference evidence="3" key="1">
    <citation type="submission" date="2013-09" db="EMBL/GenBank/DDBJ databases">
        <title>The Genome Sequence of Anopheles maculatus species B.</title>
        <authorList>
            <consortium name="The Broad Institute Genomics Platform"/>
            <person name="Neafsey D.E."/>
            <person name="Besansky N."/>
            <person name="Howell P."/>
            <person name="Walton C."/>
            <person name="Young S.K."/>
            <person name="Zeng Q."/>
            <person name="Gargeya S."/>
            <person name="Fitzgerald M."/>
            <person name="Haas B."/>
            <person name="Abouelleil A."/>
            <person name="Allen A.W."/>
            <person name="Alvarado L."/>
            <person name="Arachchi H.M."/>
            <person name="Berlin A.M."/>
            <person name="Chapman S.B."/>
            <person name="Gainer-Dewar J."/>
            <person name="Goldberg J."/>
            <person name="Griggs A."/>
            <person name="Gujja S."/>
            <person name="Hansen M."/>
            <person name="Howarth C."/>
            <person name="Imamovic A."/>
            <person name="Ireland A."/>
            <person name="Larimer J."/>
            <person name="McCowan C."/>
            <person name="Murphy C."/>
            <person name="Pearson M."/>
            <person name="Poon T.W."/>
            <person name="Priest M."/>
            <person name="Roberts A."/>
            <person name="Saif S."/>
            <person name="Shea T."/>
            <person name="Sisk P."/>
            <person name="Sykes S."/>
            <person name="Wortman J."/>
            <person name="Nusbaum C."/>
            <person name="Birren B."/>
        </authorList>
    </citation>
    <scope>NUCLEOTIDE SEQUENCE [LARGE SCALE GENOMIC DNA]</scope>
    <source>
        <strain evidence="3">maculatus3</strain>
    </source>
</reference>
<reference evidence="2" key="2">
    <citation type="submission" date="2020-05" db="UniProtKB">
        <authorList>
            <consortium name="EnsemblMetazoa"/>
        </authorList>
    </citation>
    <scope>IDENTIFICATION</scope>
    <source>
        <strain evidence="2">maculatus3</strain>
    </source>
</reference>
<dbReference type="AlphaFoldDB" id="A0A182SN50"/>
<dbReference type="Proteomes" id="UP000075901">
    <property type="component" value="Unassembled WGS sequence"/>
</dbReference>
<feature type="chain" id="PRO_5008135935" description="Vitellogenin domain-containing protein" evidence="1">
    <location>
        <begin position="20"/>
        <end position="220"/>
    </location>
</feature>
<keyword evidence="3" id="KW-1185">Reference proteome</keyword>
<sequence>MWNPFYGLILSVTIAMTAAQLTYNIHHQSQLQSCFHQKGTAIGWVQPFSIRGEIIGIVEGLRMDRDFYPLALHPHCLVASVEIDPLYVTFRIEQWNHHDTSLMLTNHIHDVDFTLEQYGQGIKFHGCSEKYRTIMAIYPRVTCGNGTVKVLTDYRALKSVLPKPFSFQHEVAFEEVGRKTLIGKISPGFLDLMRDENSSARVDFVGRHRRALAALHHGHF</sequence>
<name>A0A182SN50_9DIPT</name>
<protein>
    <recommendedName>
        <fullName evidence="4">Vitellogenin domain-containing protein</fullName>
    </recommendedName>
</protein>